<proteinExistence type="predicted"/>
<gene>
    <name evidence="2" type="ORF">Cba03nite_39920</name>
</gene>
<organism evidence="2 3">
    <name type="scientific">Catellatospora bangladeshensis</name>
    <dbReference type="NCBI Taxonomy" id="310355"/>
    <lineage>
        <taxon>Bacteria</taxon>
        <taxon>Bacillati</taxon>
        <taxon>Actinomycetota</taxon>
        <taxon>Actinomycetes</taxon>
        <taxon>Micromonosporales</taxon>
        <taxon>Micromonosporaceae</taxon>
        <taxon>Catellatospora</taxon>
    </lineage>
</organism>
<evidence type="ECO:0000313" key="2">
    <source>
        <dbReference type="EMBL" id="GIF82643.1"/>
    </source>
</evidence>
<sequence>MKHKGTALRLAVAGLAAAAAVVLPATSAHAAVSNCTKWYPSETSFSVNCAVTSGDGYRAKVKCYSLSSDSYVWRYGTWRYTSYQTSTAYCPTGTYAAEGTVQQTV</sequence>
<dbReference type="EMBL" id="BONF01000022">
    <property type="protein sequence ID" value="GIF82643.1"/>
    <property type="molecule type" value="Genomic_DNA"/>
</dbReference>
<reference evidence="2 3" key="1">
    <citation type="submission" date="2021-01" db="EMBL/GenBank/DDBJ databases">
        <title>Whole genome shotgun sequence of Catellatospora bangladeshensis NBRC 107357.</title>
        <authorList>
            <person name="Komaki H."/>
            <person name="Tamura T."/>
        </authorList>
    </citation>
    <scope>NUCLEOTIDE SEQUENCE [LARGE SCALE GENOMIC DNA]</scope>
    <source>
        <strain evidence="2 3">NBRC 107357</strain>
    </source>
</reference>
<feature type="signal peptide" evidence="1">
    <location>
        <begin position="1"/>
        <end position="30"/>
    </location>
</feature>
<evidence type="ECO:0000313" key="3">
    <source>
        <dbReference type="Proteomes" id="UP000601223"/>
    </source>
</evidence>
<keyword evidence="3" id="KW-1185">Reference proteome</keyword>
<comment type="caution">
    <text evidence="2">The sequence shown here is derived from an EMBL/GenBank/DDBJ whole genome shotgun (WGS) entry which is preliminary data.</text>
</comment>
<accession>A0A8J3JL63</accession>
<feature type="chain" id="PRO_5035260866" description="Ig-like domain-containing protein" evidence="1">
    <location>
        <begin position="31"/>
        <end position="105"/>
    </location>
</feature>
<protein>
    <recommendedName>
        <fullName evidence="4">Ig-like domain-containing protein</fullName>
    </recommendedName>
</protein>
<evidence type="ECO:0000256" key="1">
    <source>
        <dbReference type="SAM" id="SignalP"/>
    </source>
</evidence>
<name>A0A8J3JL63_9ACTN</name>
<dbReference type="RefSeq" id="WP_203748222.1">
    <property type="nucleotide sequence ID" value="NZ_BONF01000022.1"/>
</dbReference>
<evidence type="ECO:0008006" key="4">
    <source>
        <dbReference type="Google" id="ProtNLM"/>
    </source>
</evidence>
<keyword evidence="1" id="KW-0732">Signal</keyword>
<dbReference type="Proteomes" id="UP000601223">
    <property type="component" value="Unassembled WGS sequence"/>
</dbReference>
<dbReference type="AlphaFoldDB" id="A0A8J3JL63"/>